<dbReference type="KEGG" id="tra:Trad_2801"/>
<dbReference type="EMBL" id="CP002049">
    <property type="protein sequence ID" value="ADI15902.1"/>
    <property type="molecule type" value="Genomic_DNA"/>
</dbReference>
<keyword evidence="2" id="KW-0472">Membrane</keyword>
<feature type="compositionally biased region" description="Basic and acidic residues" evidence="1">
    <location>
        <begin position="48"/>
        <end position="59"/>
    </location>
</feature>
<sequence length="85" mass="9133">MSFGPRFDIPLPLYQVLLYTVLFVGIAAMGAGIGYIISYLVHEYRQSREPKALPPERDAAPSMQEEPEGGAEGAGEPGVSGRGPR</sequence>
<keyword evidence="2" id="KW-1133">Transmembrane helix</keyword>
<dbReference type="Proteomes" id="UP000000379">
    <property type="component" value="Chromosome"/>
</dbReference>
<keyword evidence="4" id="KW-1185">Reference proteome</keyword>
<dbReference type="HOGENOM" id="CLU_2511734_0_0_0"/>
<reference evidence="3 4" key="2">
    <citation type="journal article" date="2011" name="Stand. Genomic Sci.">
        <title>Complete genome sequence of Truepera radiovictrix type strain (RQ-24).</title>
        <authorList>
            <person name="Ivanova N."/>
            <person name="Rohde C."/>
            <person name="Munk C."/>
            <person name="Nolan M."/>
            <person name="Lucas S."/>
            <person name="Del Rio T.G."/>
            <person name="Tice H."/>
            <person name="Deshpande S."/>
            <person name="Cheng J.F."/>
            <person name="Tapia R."/>
            <person name="Han C."/>
            <person name="Goodwin L."/>
            <person name="Pitluck S."/>
            <person name="Liolios K."/>
            <person name="Mavromatis K."/>
            <person name="Mikhailova N."/>
            <person name="Pati A."/>
            <person name="Chen A."/>
            <person name="Palaniappan K."/>
            <person name="Land M."/>
            <person name="Hauser L."/>
            <person name="Chang Y.J."/>
            <person name="Jeffries C.D."/>
            <person name="Brambilla E."/>
            <person name="Rohde M."/>
            <person name="Goker M."/>
            <person name="Tindall B.J."/>
            <person name="Woyke T."/>
            <person name="Bristow J."/>
            <person name="Eisen J.A."/>
            <person name="Markowitz V."/>
            <person name="Hugenholtz P."/>
            <person name="Kyrpides N.C."/>
            <person name="Klenk H.P."/>
            <person name="Lapidus A."/>
        </authorList>
    </citation>
    <scope>NUCLEOTIDE SEQUENCE [LARGE SCALE GENOMIC DNA]</scope>
    <source>
        <strain evidence="4">DSM 17093 / CIP 108686 / LMG 22925 / RQ-24</strain>
    </source>
</reference>
<gene>
    <name evidence="3" type="ordered locus">Trad_2801</name>
</gene>
<reference evidence="4" key="1">
    <citation type="submission" date="2010-05" db="EMBL/GenBank/DDBJ databases">
        <title>The complete genome of Truepera radiovictris DSM 17093.</title>
        <authorList>
            <consortium name="US DOE Joint Genome Institute (JGI-PGF)"/>
            <person name="Lucas S."/>
            <person name="Copeland A."/>
            <person name="Lapidus A."/>
            <person name="Glavina del Rio T."/>
            <person name="Dalin E."/>
            <person name="Tice H."/>
            <person name="Bruce D."/>
            <person name="Goodwin L."/>
            <person name="Pitluck S."/>
            <person name="Kyrpides N."/>
            <person name="Mavromatis K."/>
            <person name="Ovchinnikova G."/>
            <person name="Munk A.C."/>
            <person name="Detter J.C."/>
            <person name="Han C."/>
            <person name="Tapia R."/>
            <person name="Land M."/>
            <person name="Hauser L."/>
            <person name="Markowitz V."/>
            <person name="Cheng J.-F."/>
            <person name="Hugenholtz P."/>
            <person name="Woyke T."/>
            <person name="Wu D."/>
            <person name="Tindall B."/>
            <person name="Pomrenke H.G."/>
            <person name="Brambilla E."/>
            <person name="Klenk H.-P."/>
            <person name="Eisen J.A."/>
        </authorList>
    </citation>
    <scope>NUCLEOTIDE SEQUENCE [LARGE SCALE GENOMIC DNA]</scope>
    <source>
        <strain evidence="4">DSM 17093 / CIP 108686 / LMG 22925 / RQ-24</strain>
    </source>
</reference>
<evidence type="ECO:0000256" key="2">
    <source>
        <dbReference type="SAM" id="Phobius"/>
    </source>
</evidence>
<keyword evidence="2" id="KW-0812">Transmembrane</keyword>
<dbReference type="STRING" id="649638.Trad_2801"/>
<feature type="region of interest" description="Disordered" evidence="1">
    <location>
        <begin position="48"/>
        <end position="85"/>
    </location>
</feature>
<organism evidence="3 4">
    <name type="scientific">Truepera radiovictrix (strain DSM 17093 / CIP 108686 / LMG 22925 / RQ-24)</name>
    <dbReference type="NCBI Taxonomy" id="649638"/>
    <lineage>
        <taxon>Bacteria</taxon>
        <taxon>Thermotogati</taxon>
        <taxon>Deinococcota</taxon>
        <taxon>Deinococci</taxon>
        <taxon>Trueperales</taxon>
        <taxon>Trueperaceae</taxon>
        <taxon>Truepera</taxon>
    </lineage>
</organism>
<proteinExistence type="predicted"/>
<evidence type="ECO:0000313" key="3">
    <source>
        <dbReference type="EMBL" id="ADI15902.1"/>
    </source>
</evidence>
<evidence type="ECO:0000256" key="1">
    <source>
        <dbReference type="SAM" id="MobiDB-lite"/>
    </source>
</evidence>
<feature type="compositionally biased region" description="Gly residues" evidence="1">
    <location>
        <begin position="70"/>
        <end position="85"/>
    </location>
</feature>
<dbReference type="AlphaFoldDB" id="D7CV75"/>
<protein>
    <submittedName>
        <fullName evidence="3">Uncharacterized protein</fullName>
    </submittedName>
</protein>
<accession>D7CV75</accession>
<feature type="transmembrane region" description="Helical" evidence="2">
    <location>
        <begin position="16"/>
        <end position="41"/>
    </location>
</feature>
<name>D7CV75_TRURR</name>
<evidence type="ECO:0000313" key="4">
    <source>
        <dbReference type="Proteomes" id="UP000000379"/>
    </source>
</evidence>